<feature type="region of interest" description="Disordered" evidence="3">
    <location>
        <begin position="1"/>
        <end position="31"/>
    </location>
</feature>
<comment type="similarity">
    <text evidence="2">Belongs to the peptidase S1 family. CLIP subfamily.</text>
</comment>
<dbReference type="CDD" id="cd00190">
    <property type="entry name" value="Tryp_SPc"/>
    <property type="match status" value="1"/>
</dbReference>
<dbReference type="AlphaFoldDB" id="A0A9W9Z953"/>
<evidence type="ECO:0000256" key="3">
    <source>
        <dbReference type="SAM" id="MobiDB-lite"/>
    </source>
</evidence>
<comment type="caution">
    <text evidence="5">The sequence shown here is derived from an EMBL/GenBank/DDBJ whole genome shotgun (WGS) entry which is preliminary data.</text>
</comment>
<gene>
    <name evidence="5" type="ORF">OS493_030052</name>
</gene>
<dbReference type="FunFam" id="2.40.10.10:FF:000002">
    <property type="entry name" value="Transmembrane protease serine"/>
    <property type="match status" value="1"/>
</dbReference>
<accession>A0A9W9Z953</accession>
<dbReference type="Gene3D" id="2.40.10.10">
    <property type="entry name" value="Trypsin-like serine proteases"/>
    <property type="match status" value="1"/>
</dbReference>
<feature type="domain" description="Peptidase S1" evidence="4">
    <location>
        <begin position="24"/>
        <end position="199"/>
    </location>
</feature>
<dbReference type="OrthoDB" id="5565075at2759"/>
<dbReference type="PRINTS" id="PR00722">
    <property type="entry name" value="CHYMOTRYPSIN"/>
</dbReference>
<evidence type="ECO:0000313" key="5">
    <source>
        <dbReference type="EMBL" id="KAJ7377241.1"/>
    </source>
</evidence>
<dbReference type="GO" id="GO:0004252">
    <property type="term" value="F:serine-type endopeptidase activity"/>
    <property type="evidence" value="ECO:0007669"/>
    <property type="project" value="InterPro"/>
</dbReference>
<dbReference type="InterPro" id="IPR001314">
    <property type="entry name" value="Peptidase_S1A"/>
</dbReference>
<evidence type="ECO:0000313" key="6">
    <source>
        <dbReference type="Proteomes" id="UP001163046"/>
    </source>
</evidence>
<evidence type="ECO:0000256" key="1">
    <source>
        <dbReference type="ARBA" id="ARBA00023157"/>
    </source>
</evidence>
<dbReference type="InterPro" id="IPR051487">
    <property type="entry name" value="Ser/Thr_Proteases_Immune/Dev"/>
</dbReference>
<sequence length="199" mass="22240">MEENTDLKMEKASRSQEKQDENEGAHNLKTLHGSTTIKVEKIIRHPHYKKKGWVNDVALIQLATAINPSQKVKIISLPNDPIQEGQEGNYDCHTTGWGRTRGKKGSQAIVLQEVKIPIVGHKDCQRKWAMVHENEMICAGGNNAGTCRGDSGGPLACIEGGKWILRGVTSWGHKKCRTDFFSVYARVSTYVDWIKSKTK</sequence>
<dbReference type="InterPro" id="IPR033116">
    <property type="entry name" value="TRYPSIN_SER"/>
</dbReference>
<protein>
    <recommendedName>
        <fullName evidence="4">Peptidase S1 domain-containing protein</fullName>
    </recommendedName>
</protein>
<keyword evidence="6" id="KW-1185">Reference proteome</keyword>
<proteinExistence type="inferred from homology"/>
<dbReference type="InterPro" id="IPR009003">
    <property type="entry name" value="Peptidase_S1_PA"/>
</dbReference>
<feature type="compositionally biased region" description="Basic and acidic residues" evidence="3">
    <location>
        <begin position="1"/>
        <end position="26"/>
    </location>
</feature>
<reference evidence="5" key="1">
    <citation type="submission" date="2023-01" db="EMBL/GenBank/DDBJ databases">
        <title>Genome assembly of the deep-sea coral Lophelia pertusa.</title>
        <authorList>
            <person name="Herrera S."/>
            <person name="Cordes E."/>
        </authorList>
    </citation>
    <scope>NUCLEOTIDE SEQUENCE</scope>
    <source>
        <strain evidence="5">USNM1676648</strain>
        <tissue evidence="5">Polyp</tissue>
    </source>
</reference>
<dbReference type="EMBL" id="MU826381">
    <property type="protein sequence ID" value="KAJ7377241.1"/>
    <property type="molecule type" value="Genomic_DNA"/>
</dbReference>
<dbReference type="InterPro" id="IPR001254">
    <property type="entry name" value="Trypsin_dom"/>
</dbReference>
<dbReference type="SMART" id="SM00020">
    <property type="entry name" value="Tryp_SPc"/>
    <property type="match status" value="1"/>
</dbReference>
<dbReference type="PROSITE" id="PS00135">
    <property type="entry name" value="TRYPSIN_SER"/>
    <property type="match status" value="1"/>
</dbReference>
<keyword evidence="1" id="KW-1015">Disulfide bond</keyword>
<name>A0A9W9Z953_9CNID</name>
<evidence type="ECO:0000256" key="2">
    <source>
        <dbReference type="ARBA" id="ARBA00024195"/>
    </source>
</evidence>
<dbReference type="PROSITE" id="PS50240">
    <property type="entry name" value="TRYPSIN_DOM"/>
    <property type="match status" value="1"/>
</dbReference>
<organism evidence="5 6">
    <name type="scientific">Desmophyllum pertusum</name>
    <dbReference type="NCBI Taxonomy" id="174260"/>
    <lineage>
        <taxon>Eukaryota</taxon>
        <taxon>Metazoa</taxon>
        <taxon>Cnidaria</taxon>
        <taxon>Anthozoa</taxon>
        <taxon>Hexacorallia</taxon>
        <taxon>Scleractinia</taxon>
        <taxon>Caryophylliina</taxon>
        <taxon>Caryophylliidae</taxon>
        <taxon>Desmophyllum</taxon>
    </lineage>
</organism>
<dbReference type="SUPFAM" id="SSF50494">
    <property type="entry name" value="Trypsin-like serine proteases"/>
    <property type="match status" value="1"/>
</dbReference>
<evidence type="ECO:0000259" key="4">
    <source>
        <dbReference type="PROSITE" id="PS50240"/>
    </source>
</evidence>
<dbReference type="InterPro" id="IPR043504">
    <property type="entry name" value="Peptidase_S1_PA_chymotrypsin"/>
</dbReference>
<dbReference type="Pfam" id="PF00089">
    <property type="entry name" value="Trypsin"/>
    <property type="match status" value="1"/>
</dbReference>
<dbReference type="PANTHER" id="PTHR24256">
    <property type="entry name" value="TRYPTASE-RELATED"/>
    <property type="match status" value="1"/>
</dbReference>
<dbReference type="GO" id="GO:0006508">
    <property type="term" value="P:proteolysis"/>
    <property type="evidence" value="ECO:0007669"/>
    <property type="project" value="InterPro"/>
</dbReference>
<dbReference type="Proteomes" id="UP001163046">
    <property type="component" value="Unassembled WGS sequence"/>
</dbReference>